<organism evidence="2 3">
    <name type="scientific">Algoriphagus halophilus</name>
    <dbReference type="NCBI Taxonomy" id="226505"/>
    <lineage>
        <taxon>Bacteria</taxon>
        <taxon>Pseudomonadati</taxon>
        <taxon>Bacteroidota</taxon>
        <taxon>Cytophagia</taxon>
        <taxon>Cytophagales</taxon>
        <taxon>Cyclobacteriaceae</taxon>
        <taxon>Algoriphagus</taxon>
    </lineage>
</organism>
<name>A0A1N6HPB5_9BACT</name>
<feature type="transmembrane region" description="Helical" evidence="1">
    <location>
        <begin position="148"/>
        <end position="167"/>
    </location>
</feature>
<feature type="transmembrane region" description="Helical" evidence="1">
    <location>
        <begin position="29"/>
        <end position="47"/>
    </location>
</feature>
<dbReference type="OrthoDB" id="1132160at2"/>
<evidence type="ECO:0000313" key="2">
    <source>
        <dbReference type="EMBL" id="SIO21590.1"/>
    </source>
</evidence>
<keyword evidence="1" id="KW-0812">Transmembrane</keyword>
<evidence type="ECO:0008006" key="4">
    <source>
        <dbReference type="Google" id="ProtNLM"/>
    </source>
</evidence>
<dbReference type="RefSeq" id="WP_074226654.1">
    <property type="nucleotide sequence ID" value="NZ_FSRC01000004.1"/>
</dbReference>
<dbReference type="Proteomes" id="UP000185221">
    <property type="component" value="Unassembled WGS sequence"/>
</dbReference>
<feature type="transmembrane region" description="Helical" evidence="1">
    <location>
        <begin position="111"/>
        <end position="133"/>
    </location>
</feature>
<gene>
    <name evidence="2" type="ORF">SAMN05444394_3868</name>
</gene>
<protein>
    <recommendedName>
        <fullName evidence="4">Rod shape-determining protein MreD</fullName>
    </recommendedName>
</protein>
<keyword evidence="1" id="KW-1133">Transmembrane helix</keyword>
<keyword evidence="1" id="KW-0472">Membrane</keyword>
<keyword evidence="3" id="KW-1185">Reference proteome</keyword>
<dbReference type="EMBL" id="FSRC01000004">
    <property type="protein sequence ID" value="SIO21590.1"/>
    <property type="molecule type" value="Genomic_DNA"/>
</dbReference>
<proteinExistence type="predicted"/>
<evidence type="ECO:0000256" key="1">
    <source>
        <dbReference type="SAM" id="Phobius"/>
    </source>
</evidence>
<reference evidence="3" key="1">
    <citation type="submission" date="2016-11" db="EMBL/GenBank/DDBJ databases">
        <authorList>
            <person name="Varghese N."/>
            <person name="Submissions S."/>
        </authorList>
    </citation>
    <scope>NUCLEOTIDE SEQUENCE [LARGE SCALE GENOMIC DNA]</scope>
    <source>
        <strain evidence="3">DSM 15292</strain>
    </source>
</reference>
<feature type="transmembrane region" description="Helical" evidence="1">
    <location>
        <begin position="6"/>
        <end position="24"/>
    </location>
</feature>
<dbReference type="AlphaFoldDB" id="A0A1N6HPB5"/>
<sequence length="173" mass="19498">MNFRNLISFIFLLLILGLVQILFLKNLALFGVAFCFLYLVGILSLPFQIREIQLLLISFGVGLTIDVFYDTIGLHASAATLLAFLRPLWLKIIRPNGGYDDSTQPTLQEMGLGWFISYSLPLTFAFCLLFFTADQWGSGAFLGILNKSLFSSIFTVVLAIIVQLLFFKRRRGI</sequence>
<dbReference type="STRING" id="226505.SAMN05444394_3868"/>
<evidence type="ECO:0000313" key="3">
    <source>
        <dbReference type="Proteomes" id="UP000185221"/>
    </source>
</evidence>
<feature type="transmembrane region" description="Helical" evidence="1">
    <location>
        <begin position="67"/>
        <end position="90"/>
    </location>
</feature>
<accession>A0A1N6HPB5</accession>